<comment type="caution">
    <text evidence="1">The sequence shown here is derived from an EMBL/GenBank/DDBJ whole genome shotgun (WGS) entry which is preliminary data.</text>
</comment>
<sequence length="73" mass="8342">MTLPFAEKLNYWKTSSSSPDIWIERASKQIEKLGGIVYGHAFGKMPETGSSAYMLTFEIEGERYRIVWPVLPT</sequence>
<protein>
    <submittedName>
        <fullName evidence="1">Uncharacterized protein</fullName>
    </submittedName>
</protein>
<name>A0A0F9FYF5_9ZZZZ</name>
<dbReference type="AlphaFoldDB" id="A0A0F9FYF5"/>
<accession>A0A0F9FYF5</accession>
<proteinExistence type="predicted"/>
<feature type="non-terminal residue" evidence="1">
    <location>
        <position position="73"/>
    </location>
</feature>
<evidence type="ECO:0000313" key="1">
    <source>
        <dbReference type="EMBL" id="KKL56192.1"/>
    </source>
</evidence>
<reference evidence="1" key="1">
    <citation type="journal article" date="2015" name="Nature">
        <title>Complex archaea that bridge the gap between prokaryotes and eukaryotes.</title>
        <authorList>
            <person name="Spang A."/>
            <person name="Saw J.H."/>
            <person name="Jorgensen S.L."/>
            <person name="Zaremba-Niedzwiedzka K."/>
            <person name="Martijn J."/>
            <person name="Lind A.E."/>
            <person name="van Eijk R."/>
            <person name="Schleper C."/>
            <person name="Guy L."/>
            <person name="Ettema T.J."/>
        </authorList>
    </citation>
    <scope>NUCLEOTIDE SEQUENCE</scope>
</reference>
<dbReference type="EMBL" id="LAZR01030580">
    <property type="protein sequence ID" value="KKL56192.1"/>
    <property type="molecule type" value="Genomic_DNA"/>
</dbReference>
<organism evidence="1">
    <name type="scientific">marine sediment metagenome</name>
    <dbReference type="NCBI Taxonomy" id="412755"/>
    <lineage>
        <taxon>unclassified sequences</taxon>
        <taxon>metagenomes</taxon>
        <taxon>ecological metagenomes</taxon>
    </lineage>
</organism>
<gene>
    <name evidence="1" type="ORF">LCGC14_2247920</name>
</gene>